<comment type="subcellular location">
    <subcellularLocation>
        <location evidence="1">Membrane</location>
        <topology evidence="1">Multi-pass membrane protein</topology>
    </subcellularLocation>
</comment>
<evidence type="ECO:0000256" key="4">
    <source>
        <dbReference type="ARBA" id="ARBA00023136"/>
    </source>
</evidence>
<reference evidence="9" key="2">
    <citation type="submission" date="2016-02" db="EMBL/GenBank/DDBJ databases">
        <title>The draft genome sequence of the rumen methanogen Methanobrevibacter olleyae YLM1.</title>
        <authorList>
            <consortium name="New Zealand Agricultural Greenhouse Gas Research Centre/Pastoral Greenhouse Gas Research Consortium"/>
            <person name="Kelly W.J."/>
            <person name="Li D."/>
            <person name="Lambie S.C."/>
            <person name="Attwood G.T."/>
            <person name="Altermann E."/>
            <person name="Leahy S.C."/>
        </authorList>
    </citation>
    <scope>NUCLEOTIDE SEQUENCE [LARGE SCALE GENOMIC DNA]</scope>
    <source>
        <strain evidence="9">YLM1</strain>
    </source>
</reference>
<name>A0A126QZY9_METOL</name>
<dbReference type="EMBL" id="CP014265">
    <property type="protein sequence ID" value="AMK15366.1"/>
    <property type="molecule type" value="Genomic_DNA"/>
</dbReference>
<feature type="transmembrane region" description="Helical" evidence="5">
    <location>
        <begin position="184"/>
        <end position="202"/>
    </location>
</feature>
<keyword evidence="9" id="KW-1185">Reference proteome</keyword>
<evidence type="ECO:0000259" key="6">
    <source>
        <dbReference type="Pfam" id="PF01545"/>
    </source>
</evidence>
<dbReference type="Gene3D" id="1.20.1510.10">
    <property type="entry name" value="Cation efflux protein transmembrane domain"/>
    <property type="match status" value="1"/>
</dbReference>
<accession>A0A126QZY9</accession>
<keyword evidence="3 5" id="KW-1133">Transmembrane helix</keyword>
<keyword evidence="2 5" id="KW-0812">Transmembrane</keyword>
<feature type="transmembrane region" description="Helical" evidence="5">
    <location>
        <begin position="87"/>
        <end position="109"/>
    </location>
</feature>
<evidence type="ECO:0000313" key="9">
    <source>
        <dbReference type="Proteomes" id="UP000066376"/>
    </source>
</evidence>
<dbReference type="GO" id="GO:0005385">
    <property type="term" value="F:zinc ion transmembrane transporter activity"/>
    <property type="evidence" value="ECO:0007669"/>
    <property type="project" value="TreeGrafter"/>
</dbReference>
<dbReference type="Pfam" id="PF01545">
    <property type="entry name" value="Cation_efflux"/>
    <property type="match status" value="1"/>
</dbReference>
<keyword evidence="4 5" id="KW-0472">Membrane</keyword>
<sequence>MDKKSNKNNVEIHREASENLSFALILNLLFNIVVISGGIITNSVAIISDALHDFSDTISILIAWVLEKLSGKESNNKFTYGYQRFSIFGALFNSTIVILASLTVVYEAFNRLFLTQSPDASGMILIAILGIIFKGASLIRLHKGKTFNEKAISIHMFGDVFEWIALLIISLILYFVNLPILDPIASILVSVWVIYNLAKTFIASAKILLQTSPSNIDIDLLKRDLLNVENIESIEDFHIWSLDGIENILTSKFKVSLKNEEVFDRELTINSLKEVAKGYGINHTTFELN</sequence>
<evidence type="ECO:0000256" key="2">
    <source>
        <dbReference type="ARBA" id="ARBA00022692"/>
    </source>
</evidence>
<dbReference type="PANTHER" id="PTHR11562:SF17">
    <property type="entry name" value="RE54080P-RELATED"/>
    <property type="match status" value="1"/>
</dbReference>
<feature type="transmembrane region" description="Helical" evidence="5">
    <location>
        <begin position="160"/>
        <end position="178"/>
    </location>
</feature>
<dbReference type="KEGG" id="mol:YLM1_0809"/>
<dbReference type="STRING" id="294671.YLM1_0809"/>
<evidence type="ECO:0000313" key="7">
    <source>
        <dbReference type="EMBL" id="AMK15366.1"/>
    </source>
</evidence>
<gene>
    <name evidence="8" type="ORF">SAMN02910297_01556</name>
    <name evidence="7" type="ORF">YLM1_0809</name>
</gene>
<dbReference type="RefSeq" id="WP_067146556.1">
    <property type="nucleotide sequence ID" value="NZ_CP014265.1"/>
</dbReference>
<feature type="transmembrane region" description="Helical" evidence="5">
    <location>
        <begin position="46"/>
        <end position="66"/>
    </location>
</feature>
<evidence type="ECO:0000256" key="3">
    <source>
        <dbReference type="ARBA" id="ARBA00022989"/>
    </source>
</evidence>
<dbReference type="GO" id="GO:0005886">
    <property type="term" value="C:plasma membrane"/>
    <property type="evidence" value="ECO:0007669"/>
    <property type="project" value="TreeGrafter"/>
</dbReference>
<dbReference type="AlphaFoldDB" id="A0A126QZY9"/>
<dbReference type="GeneID" id="28489105"/>
<feature type="transmembrane region" description="Helical" evidence="5">
    <location>
        <begin position="20"/>
        <end position="40"/>
    </location>
</feature>
<dbReference type="EMBL" id="FOTL01000029">
    <property type="protein sequence ID" value="SFL70345.1"/>
    <property type="molecule type" value="Genomic_DNA"/>
</dbReference>
<evidence type="ECO:0000313" key="10">
    <source>
        <dbReference type="Proteomes" id="UP000183442"/>
    </source>
</evidence>
<dbReference type="Proteomes" id="UP000066376">
    <property type="component" value="Chromosome"/>
</dbReference>
<evidence type="ECO:0000256" key="5">
    <source>
        <dbReference type="SAM" id="Phobius"/>
    </source>
</evidence>
<dbReference type="OrthoDB" id="269083at2157"/>
<dbReference type="PATRIC" id="fig|294671.3.peg.844"/>
<reference evidence="10" key="4">
    <citation type="submission" date="2016-10" db="EMBL/GenBank/DDBJ databases">
        <authorList>
            <person name="Varghese N."/>
        </authorList>
    </citation>
    <scope>NUCLEOTIDE SEQUENCE [LARGE SCALE GENOMIC DNA]</scope>
    <source>
        <strain evidence="10">DSM 16632</strain>
    </source>
</reference>
<organism evidence="7 9">
    <name type="scientific">Methanobrevibacter olleyae</name>
    <dbReference type="NCBI Taxonomy" id="294671"/>
    <lineage>
        <taxon>Archaea</taxon>
        <taxon>Methanobacteriati</taxon>
        <taxon>Methanobacteriota</taxon>
        <taxon>Methanomada group</taxon>
        <taxon>Methanobacteria</taxon>
        <taxon>Methanobacteriales</taxon>
        <taxon>Methanobacteriaceae</taxon>
        <taxon>Methanobrevibacter</taxon>
    </lineage>
</organism>
<dbReference type="Proteomes" id="UP000183442">
    <property type="component" value="Unassembled WGS sequence"/>
</dbReference>
<feature type="transmembrane region" description="Helical" evidence="5">
    <location>
        <begin position="121"/>
        <end position="139"/>
    </location>
</feature>
<protein>
    <submittedName>
        <fullName evidence="7">Cation diffusion facilitator family transporter</fullName>
    </submittedName>
    <submittedName>
        <fullName evidence="8">Cobalt-zinc-cadmium efflux system protein</fullName>
    </submittedName>
</protein>
<reference evidence="8" key="3">
    <citation type="submission" date="2016-10" db="EMBL/GenBank/DDBJ databases">
        <authorList>
            <person name="de Groot N.N."/>
        </authorList>
    </citation>
    <scope>NUCLEOTIDE SEQUENCE [LARGE SCALE GENOMIC DNA]</scope>
    <source>
        <strain evidence="8">DSM 16632</strain>
    </source>
</reference>
<reference evidence="7 9" key="1">
    <citation type="journal article" date="2016" name="Genome Announc.">
        <title>Draft Genome Sequence of the Rumen Methanogen Methanobrevibacter olleyae YLM1.</title>
        <authorList>
            <person name="Kelly W.J."/>
            <person name="Li D."/>
            <person name="Lambie S.C."/>
            <person name="Cox F."/>
            <person name="Attwood G.T."/>
            <person name="Altermann E."/>
            <person name="Leahy S.C."/>
        </authorList>
    </citation>
    <scope>NUCLEOTIDE SEQUENCE [LARGE SCALE GENOMIC DNA]</scope>
    <source>
        <strain evidence="7 9">YLM1</strain>
    </source>
</reference>
<dbReference type="InterPro" id="IPR058533">
    <property type="entry name" value="Cation_efflux_TM"/>
</dbReference>
<feature type="domain" description="Cation efflux protein transmembrane" evidence="6">
    <location>
        <begin position="22"/>
        <end position="209"/>
    </location>
</feature>
<dbReference type="InterPro" id="IPR027469">
    <property type="entry name" value="Cation_efflux_TMD_sf"/>
</dbReference>
<dbReference type="InterPro" id="IPR050681">
    <property type="entry name" value="CDF/SLC30A"/>
</dbReference>
<evidence type="ECO:0000313" key="8">
    <source>
        <dbReference type="EMBL" id="SFL70345.1"/>
    </source>
</evidence>
<dbReference type="NCBIfam" id="TIGR01297">
    <property type="entry name" value="CDF"/>
    <property type="match status" value="1"/>
</dbReference>
<proteinExistence type="predicted"/>
<dbReference type="SUPFAM" id="SSF161111">
    <property type="entry name" value="Cation efflux protein transmembrane domain-like"/>
    <property type="match status" value="1"/>
</dbReference>
<dbReference type="PANTHER" id="PTHR11562">
    <property type="entry name" value="CATION EFFLUX PROTEIN/ ZINC TRANSPORTER"/>
    <property type="match status" value="1"/>
</dbReference>
<dbReference type="InterPro" id="IPR002524">
    <property type="entry name" value="Cation_efflux"/>
</dbReference>
<evidence type="ECO:0000256" key="1">
    <source>
        <dbReference type="ARBA" id="ARBA00004141"/>
    </source>
</evidence>